<name>A0A0P7KNR7_9RHOB</name>
<sequence>MAVDRLGRRDRFVRTPTGKRLSLTSRDQEILHWLYRYRYLRQDQLVQIFAPKSDKRFNERLGDLFHETGLINRPQVQAPLFDARSTPMLYEITPKGIRYLESTGALPHRTVTFSKRPRGSFSPHFLHTMMIIESLLEIELQTQDEPNQRFVPVDEILAKAPKETQSVRNPLAIPVRIKGKAMQIIPDALYGIEYDQGDQKTYRFWALECERSSPKNRSTRKLSSTAKKKDLYAALLRGRGFKERWGIPNLHIRFVDRKEQTEVFEG</sequence>
<accession>A0A0P7KNR7</accession>
<evidence type="ECO:0008006" key="3">
    <source>
        <dbReference type="Google" id="ProtNLM"/>
    </source>
</evidence>
<dbReference type="InterPro" id="IPR025855">
    <property type="entry name" value="Replic_Relax"/>
</dbReference>
<protein>
    <recommendedName>
        <fullName evidence="3">Replication-relaxation</fullName>
    </recommendedName>
</protein>
<dbReference type="STRING" id="154981.AKJ29_14480"/>
<comment type="caution">
    <text evidence="1">The sequence shown here is derived from an EMBL/GenBank/DDBJ whole genome shotgun (WGS) entry which is preliminary data.</text>
</comment>
<reference evidence="1 2" key="1">
    <citation type="submission" date="2015-09" db="EMBL/GenBank/DDBJ databases">
        <title>Draft genome sequence of Aliiroseovarius crassostreae CV919-312TSm, the causative agent of Roseovarius Oyster Disease (formerly Juvenile Oyster Disease).</title>
        <authorList>
            <person name="Kessner L."/>
            <person name="Spinard E."/>
            <person name="Nelson D."/>
        </authorList>
    </citation>
    <scope>NUCLEOTIDE SEQUENCE [LARGE SCALE GENOMIC DNA]</scope>
    <source>
        <strain evidence="1 2">CV919-312</strain>
    </source>
</reference>
<dbReference type="RefSeq" id="WP_055187600.1">
    <property type="nucleotide sequence ID" value="NZ_FPBS01000004.1"/>
</dbReference>
<evidence type="ECO:0000313" key="2">
    <source>
        <dbReference type="Proteomes" id="UP000050471"/>
    </source>
</evidence>
<dbReference type="AlphaFoldDB" id="A0A0P7KNR7"/>
<dbReference type="Pfam" id="PF13814">
    <property type="entry name" value="Replic_Relax"/>
    <property type="match status" value="1"/>
</dbReference>
<dbReference type="Proteomes" id="UP000050471">
    <property type="component" value="Unassembled WGS sequence"/>
</dbReference>
<proteinExistence type="predicted"/>
<dbReference type="OrthoDB" id="192987at2"/>
<keyword evidence="2" id="KW-1185">Reference proteome</keyword>
<organism evidence="1 2">
    <name type="scientific">Aliiroseovarius crassostreae</name>
    <dbReference type="NCBI Taxonomy" id="154981"/>
    <lineage>
        <taxon>Bacteria</taxon>
        <taxon>Pseudomonadati</taxon>
        <taxon>Pseudomonadota</taxon>
        <taxon>Alphaproteobacteria</taxon>
        <taxon>Rhodobacterales</taxon>
        <taxon>Paracoccaceae</taxon>
        <taxon>Aliiroseovarius</taxon>
    </lineage>
</organism>
<dbReference type="EMBL" id="LKBA01000004">
    <property type="protein sequence ID" value="KPN63889.1"/>
    <property type="molecule type" value="Genomic_DNA"/>
</dbReference>
<gene>
    <name evidence="1" type="ORF">AKJ29_14480</name>
</gene>
<evidence type="ECO:0000313" key="1">
    <source>
        <dbReference type="EMBL" id="KPN63889.1"/>
    </source>
</evidence>